<comment type="caution">
    <text evidence="2">The sequence shown here is derived from an EMBL/GenBank/DDBJ whole genome shotgun (WGS) entry which is preliminary data.</text>
</comment>
<sequence>MSERKNKWILVPLLALMIVLLTACSEKNADVDNTVSGSSDSHTETERNDIQDSEESDGYAKFSQLEIGMTESDVREILGEPTEVDKAYHYYNITVNGQELEIQVWINTVSGLVTYFGGNFEKDEYRAEFVDSKTDLSAADQLDSGELSTYDECVSAFKTSGYLISLNEDGEARYLWVDSNDGHLCITFGSDGNVKSYVGYC</sequence>
<dbReference type="PROSITE" id="PS51257">
    <property type="entry name" value="PROKAR_LIPOPROTEIN"/>
    <property type="match status" value="1"/>
</dbReference>
<organism evidence="2 3">
    <name type="scientific">Bianquea renquensis</name>
    <dbReference type="NCBI Taxonomy" id="2763661"/>
    <lineage>
        <taxon>Bacteria</taxon>
        <taxon>Bacillati</taxon>
        <taxon>Bacillota</taxon>
        <taxon>Clostridia</taxon>
        <taxon>Eubacteriales</taxon>
        <taxon>Bianqueaceae</taxon>
        <taxon>Bianquea</taxon>
    </lineage>
</organism>
<evidence type="ECO:0000313" key="2">
    <source>
        <dbReference type="EMBL" id="MBC8542679.1"/>
    </source>
</evidence>
<feature type="compositionally biased region" description="Basic and acidic residues" evidence="1">
    <location>
        <begin position="41"/>
        <end position="50"/>
    </location>
</feature>
<gene>
    <name evidence="2" type="ORF">H8730_03840</name>
</gene>
<feature type="compositionally biased region" description="Polar residues" evidence="1">
    <location>
        <begin position="31"/>
        <end position="40"/>
    </location>
</feature>
<evidence type="ECO:0000313" key="3">
    <source>
        <dbReference type="Proteomes" id="UP000657006"/>
    </source>
</evidence>
<proteinExistence type="predicted"/>
<dbReference type="Proteomes" id="UP000657006">
    <property type="component" value="Unassembled WGS sequence"/>
</dbReference>
<dbReference type="RefSeq" id="WP_177717402.1">
    <property type="nucleotide sequence ID" value="NZ_JACRSQ010000003.1"/>
</dbReference>
<dbReference type="AlphaFoldDB" id="A0A926DRX9"/>
<accession>A0A926DRX9</accession>
<protein>
    <submittedName>
        <fullName evidence="2">Uncharacterized protein</fullName>
    </submittedName>
</protein>
<keyword evidence="3" id="KW-1185">Reference proteome</keyword>
<reference evidence="2" key="1">
    <citation type="submission" date="2020-08" db="EMBL/GenBank/DDBJ databases">
        <title>Genome public.</title>
        <authorList>
            <person name="Liu C."/>
            <person name="Sun Q."/>
        </authorList>
    </citation>
    <scope>NUCLEOTIDE SEQUENCE</scope>
    <source>
        <strain evidence="2">NSJ-32</strain>
    </source>
</reference>
<evidence type="ECO:0000256" key="1">
    <source>
        <dbReference type="SAM" id="MobiDB-lite"/>
    </source>
</evidence>
<feature type="region of interest" description="Disordered" evidence="1">
    <location>
        <begin position="31"/>
        <end position="57"/>
    </location>
</feature>
<dbReference type="EMBL" id="JACRSQ010000003">
    <property type="protein sequence ID" value="MBC8542679.1"/>
    <property type="molecule type" value="Genomic_DNA"/>
</dbReference>
<name>A0A926DRX9_9FIRM</name>